<gene>
    <name evidence="1" type="ORF">TRAPUB_3604</name>
</gene>
<organism evidence="1 2">
    <name type="scientific">Trametes pubescens</name>
    <name type="common">White-rot fungus</name>
    <dbReference type="NCBI Taxonomy" id="154538"/>
    <lineage>
        <taxon>Eukaryota</taxon>
        <taxon>Fungi</taxon>
        <taxon>Dikarya</taxon>
        <taxon>Basidiomycota</taxon>
        <taxon>Agaricomycotina</taxon>
        <taxon>Agaricomycetes</taxon>
        <taxon>Polyporales</taxon>
        <taxon>Polyporaceae</taxon>
        <taxon>Trametes</taxon>
    </lineage>
</organism>
<reference evidence="1 2" key="1">
    <citation type="submission" date="2016-10" db="EMBL/GenBank/DDBJ databases">
        <title>Genome sequence of the basidiomycete white-rot fungus Trametes pubescens.</title>
        <authorList>
            <person name="Makela M.R."/>
            <person name="Granchi Z."/>
            <person name="Peng M."/>
            <person name="De Vries R.P."/>
            <person name="Grigoriev I."/>
            <person name="Riley R."/>
            <person name="Hilden K."/>
        </authorList>
    </citation>
    <scope>NUCLEOTIDE SEQUENCE [LARGE SCALE GENOMIC DNA]</scope>
    <source>
        <strain evidence="1 2">FBCC735</strain>
    </source>
</reference>
<protein>
    <submittedName>
        <fullName evidence="1">Uncharacterized protein</fullName>
    </submittedName>
</protein>
<name>A0A1M2VD63_TRAPU</name>
<keyword evidence="2" id="KW-1185">Reference proteome</keyword>
<dbReference type="AlphaFoldDB" id="A0A1M2VD63"/>
<evidence type="ECO:0000313" key="2">
    <source>
        <dbReference type="Proteomes" id="UP000184267"/>
    </source>
</evidence>
<dbReference type="EMBL" id="MNAD01001426">
    <property type="protein sequence ID" value="OJT05591.1"/>
    <property type="molecule type" value="Genomic_DNA"/>
</dbReference>
<sequence>MFLFPSELIEEAEAVMQQRERLALSVPKYLSRARGEVVWGVETCQWPPERVSLGVYDAVSTSLSWHGAPAVAGAHALDANARWALRCAHPALYELAMSRAVSLTLAPHAPNAEMCGLPAAAATTRGDSSQTTATPGTERVSVQLQWCVPRPPHCTCAGTGGSLLSAAPTLVDKHAAGTLVRTKAGYAILWDSDSSHSDARRFGSARAVLRFSDGRETDPFAVLEWSDAGLAMLMVFKRWREEENEAVQGLTLDERRRLGIGMTGGEVVAYHDGVLGASPRTGQHRR</sequence>
<comment type="caution">
    <text evidence="1">The sequence shown here is derived from an EMBL/GenBank/DDBJ whole genome shotgun (WGS) entry which is preliminary data.</text>
</comment>
<evidence type="ECO:0000313" key="1">
    <source>
        <dbReference type="EMBL" id="OJT05591.1"/>
    </source>
</evidence>
<proteinExistence type="predicted"/>
<accession>A0A1M2VD63</accession>
<dbReference type="Proteomes" id="UP000184267">
    <property type="component" value="Unassembled WGS sequence"/>
</dbReference>